<dbReference type="Proteomes" id="UP000306985">
    <property type="component" value="Unassembled WGS sequence"/>
</dbReference>
<comment type="caution">
    <text evidence="1">The sequence shown here is derived from an EMBL/GenBank/DDBJ whole genome shotgun (WGS) entry which is preliminary data.</text>
</comment>
<sequence>MNSFARPDADAVYVGILECDVLLGAVESLKHKRAIIRPVLARLRRLDVAAAEAGDPDRHRRALLAVAMVAADVGHVHRVLDTCERQVAGEVELELLSTRRRIVGPDD</sequence>
<keyword evidence="2" id="KW-1185">Reference proteome</keyword>
<dbReference type="InterPro" id="IPR036746">
    <property type="entry name" value="TT1725-like_sf"/>
</dbReference>
<dbReference type="Gene3D" id="3.30.70.1120">
    <property type="entry name" value="TT1725-like"/>
    <property type="match status" value="1"/>
</dbReference>
<dbReference type="EMBL" id="SZZH01000001">
    <property type="protein sequence ID" value="TKV60967.1"/>
    <property type="molecule type" value="Genomic_DNA"/>
</dbReference>
<reference evidence="1 2" key="1">
    <citation type="submission" date="2019-05" db="EMBL/GenBank/DDBJ databases">
        <title>Nakamurella sp. N5BH11, whole genome shotgun sequence.</title>
        <authorList>
            <person name="Tuo L."/>
        </authorList>
    </citation>
    <scope>NUCLEOTIDE SEQUENCE [LARGE SCALE GENOMIC DNA]</scope>
    <source>
        <strain evidence="1 2">N5BH11</strain>
    </source>
</reference>
<evidence type="ECO:0000313" key="2">
    <source>
        <dbReference type="Proteomes" id="UP000306985"/>
    </source>
</evidence>
<dbReference type="PANTHER" id="PTHR36441:SF1">
    <property type="entry name" value="DUF503 DOMAIN-CONTAINING PROTEIN"/>
    <property type="match status" value="1"/>
</dbReference>
<organism evidence="1 2">
    <name type="scientific">Nakamurella flava</name>
    <dbReference type="NCBI Taxonomy" id="2576308"/>
    <lineage>
        <taxon>Bacteria</taxon>
        <taxon>Bacillati</taxon>
        <taxon>Actinomycetota</taxon>
        <taxon>Actinomycetes</taxon>
        <taxon>Nakamurellales</taxon>
        <taxon>Nakamurellaceae</taxon>
        <taxon>Nakamurella</taxon>
    </lineage>
</organism>
<dbReference type="OrthoDB" id="9809023at2"/>
<dbReference type="Pfam" id="PF04456">
    <property type="entry name" value="DUF503"/>
    <property type="match status" value="1"/>
</dbReference>
<dbReference type="SUPFAM" id="SSF103007">
    <property type="entry name" value="Hypothetical protein TT1725"/>
    <property type="match status" value="1"/>
</dbReference>
<protein>
    <submittedName>
        <fullName evidence="1">DUF503 domain-containing protein</fullName>
    </submittedName>
</protein>
<dbReference type="PANTHER" id="PTHR36441">
    <property type="entry name" value="HYPOTHETICAL CYTOSOLIC PROTEIN"/>
    <property type="match status" value="1"/>
</dbReference>
<accession>A0A4U6QKD7</accession>
<name>A0A4U6QKD7_9ACTN</name>
<gene>
    <name evidence="1" type="ORF">FDO65_04740</name>
</gene>
<evidence type="ECO:0000313" key="1">
    <source>
        <dbReference type="EMBL" id="TKV60967.1"/>
    </source>
</evidence>
<dbReference type="AlphaFoldDB" id="A0A4U6QKD7"/>
<dbReference type="RefSeq" id="WP_137448270.1">
    <property type="nucleotide sequence ID" value="NZ_SZZH01000001.1"/>
</dbReference>
<dbReference type="InterPro" id="IPR007546">
    <property type="entry name" value="DUF503"/>
</dbReference>
<proteinExistence type="predicted"/>